<dbReference type="InterPro" id="IPR003347">
    <property type="entry name" value="JmjC_dom"/>
</dbReference>
<dbReference type="EMBL" id="JACIJR010000006">
    <property type="protein sequence ID" value="MBB5730288.1"/>
    <property type="molecule type" value="Genomic_DNA"/>
</dbReference>
<dbReference type="PROSITE" id="PS51184">
    <property type="entry name" value="JMJC"/>
    <property type="match status" value="1"/>
</dbReference>
<evidence type="ECO:0000313" key="3">
    <source>
        <dbReference type="Proteomes" id="UP000546701"/>
    </source>
</evidence>
<dbReference type="Proteomes" id="UP000546701">
    <property type="component" value="Unassembled WGS sequence"/>
</dbReference>
<dbReference type="InterPro" id="IPR014710">
    <property type="entry name" value="RmlC-like_jellyroll"/>
</dbReference>
<name>A0A7W9BUE1_9SPHN</name>
<protein>
    <recommendedName>
        <fullName evidence="1">JmjC domain-containing protein</fullName>
    </recommendedName>
</protein>
<evidence type="ECO:0000313" key="2">
    <source>
        <dbReference type="EMBL" id="MBB5730288.1"/>
    </source>
</evidence>
<reference evidence="2 3" key="1">
    <citation type="submission" date="2020-08" db="EMBL/GenBank/DDBJ databases">
        <title>Genomic Encyclopedia of Type Strains, Phase IV (KMG-IV): sequencing the most valuable type-strain genomes for metagenomic binning, comparative biology and taxonomic classification.</title>
        <authorList>
            <person name="Goeker M."/>
        </authorList>
    </citation>
    <scope>NUCLEOTIDE SEQUENCE [LARGE SCALE GENOMIC DNA]</scope>
    <source>
        <strain evidence="2 3">DSM 103336</strain>
    </source>
</reference>
<dbReference type="Gene3D" id="2.60.120.10">
    <property type="entry name" value="Jelly Rolls"/>
    <property type="match status" value="1"/>
</dbReference>
<dbReference type="SMART" id="SM00558">
    <property type="entry name" value="JmjC"/>
    <property type="match status" value="1"/>
</dbReference>
<proteinExistence type="predicted"/>
<gene>
    <name evidence="2" type="ORF">FHS99_002786</name>
</gene>
<dbReference type="InterPro" id="IPR041667">
    <property type="entry name" value="Cupin_8"/>
</dbReference>
<evidence type="ECO:0000259" key="1">
    <source>
        <dbReference type="PROSITE" id="PS51184"/>
    </source>
</evidence>
<dbReference type="AlphaFoldDB" id="A0A7W9BUE1"/>
<sequence>MTGRVADVAADALTSPDRFRAEVVAACRPVVLRGAVRDWPVRAASEQGELAAYLARLDAARPAEVFVGAPAIAGRYTYSDDLSGFNFERRTMRFGEALAEIVATAGVAEAPTMYVGSLSTEGYLPGFAAENGLAFLPAVQPRIWLGHRSSVACHYDTSDNIACVVAGTRRFTLYPPEAIGDLYVGPIDHTMAGQPVALAVGSAPGDPRYPRFEAIRDTALEVDLEPGDALYIPKLWWHQVEATGALNVLVNYWWDASSGGPDQPHSAMMLAMVAIAERPEGERAAWRAFFDHYVFRPDGHPLAHLPAERHGILGAGNSGRIRAMVMRLLRGV</sequence>
<keyword evidence="3" id="KW-1185">Reference proteome</keyword>
<accession>A0A7W9BUE1</accession>
<dbReference type="PANTHER" id="PTHR12461:SF105">
    <property type="entry name" value="HYPOXIA-INDUCIBLE FACTOR 1-ALPHA INHIBITOR"/>
    <property type="match status" value="1"/>
</dbReference>
<dbReference type="OrthoDB" id="479699at2"/>
<feature type="domain" description="JmjC" evidence="1">
    <location>
        <begin position="113"/>
        <end position="271"/>
    </location>
</feature>
<dbReference type="SUPFAM" id="SSF51197">
    <property type="entry name" value="Clavaminate synthase-like"/>
    <property type="match status" value="1"/>
</dbReference>
<dbReference type="Pfam" id="PF13621">
    <property type="entry name" value="Cupin_8"/>
    <property type="match status" value="1"/>
</dbReference>
<dbReference type="RefSeq" id="WP_157176241.1">
    <property type="nucleotide sequence ID" value="NZ_BMJP01000004.1"/>
</dbReference>
<organism evidence="2 3">
    <name type="scientific">Sphingomonas prati</name>
    <dbReference type="NCBI Taxonomy" id="1843237"/>
    <lineage>
        <taxon>Bacteria</taxon>
        <taxon>Pseudomonadati</taxon>
        <taxon>Pseudomonadota</taxon>
        <taxon>Alphaproteobacteria</taxon>
        <taxon>Sphingomonadales</taxon>
        <taxon>Sphingomonadaceae</taxon>
        <taxon>Sphingomonas</taxon>
    </lineage>
</organism>
<dbReference type="PANTHER" id="PTHR12461">
    <property type="entry name" value="HYPOXIA-INDUCIBLE FACTOR 1 ALPHA INHIBITOR-RELATED"/>
    <property type="match status" value="1"/>
</dbReference>
<comment type="caution">
    <text evidence="2">The sequence shown here is derived from an EMBL/GenBank/DDBJ whole genome shotgun (WGS) entry which is preliminary data.</text>
</comment>